<dbReference type="Gene3D" id="2.120.10.80">
    <property type="entry name" value="Kelch-type beta propeller"/>
    <property type="match status" value="1"/>
</dbReference>
<dbReference type="InterPro" id="IPR006652">
    <property type="entry name" value="Kelch_1"/>
</dbReference>
<dbReference type="InterPro" id="IPR001810">
    <property type="entry name" value="F-box_dom"/>
</dbReference>
<dbReference type="OrthoDB" id="45365at2759"/>
<dbReference type="Pfam" id="PF00646">
    <property type="entry name" value="F-box"/>
    <property type="match status" value="1"/>
</dbReference>
<dbReference type="SUPFAM" id="SSF117281">
    <property type="entry name" value="Kelch motif"/>
    <property type="match status" value="1"/>
</dbReference>
<dbReference type="InterPro" id="IPR050354">
    <property type="entry name" value="F-box/kelch-repeat_ARATH"/>
</dbReference>
<dbReference type="Proteomes" id="UP000467841">
    <property type="component" value="Unassembled WGS sequence"/>
</dbReference>
<dbReference type="EMBL" id="CACVBM020000888">
    <property type="protein sequence ID" value="CAA7024313.1"/>
    <property type="molecule type" value="Genomic_DNA"/>
</dbReference>
<dbReference type="AlphaFoldDB" id="A0A6D2I809"/>
<gene>
    <name evidence="3" type="ORF">MERR_LOCUS11548</name>
</gene>
<accession>A0A6D2I809</accession>
<reference evidence="3" key="1">
    <citation type="submission" date="2020-01" db="EMBL/GenBank/DDBJ databases">
        <authorList>
            <person name="Mishra B."/>
        </authorList>
    </citation>
    <scope>NUCLEOTIDE SEQUENCE [LARGE SCALE GENOMIC DNA]</scope>
</reference>
<keyword evidence="4" id="KW-1185">Reference proteome</keyword>
<evidence type="ECO:0000313" key="3">
    <source>
        <dbReference type="EMBL" id="CAA7024313.1"/>
    </source>
</evidence>
<protein>
    <submittedName>
        <fullName evidence="3">Uncharacterized protein</fullName>
    </submittedName>
</protein>
<dbReference type="InterPro" id="IPR036047">
    <property type="entry name" value="F-box-like_dom_sf"/>
</dbReference>
<evidence type="ECO:0000313" key="4">
    <source>
        <dbReference type="Proteomes" id="UP000467841"/>
    </source>
</evidence>
<dbReference type="Pfam" id="PF25210">
    <property type="entry name" value="Kelch_FKB95"/>
    <property type="match status" value="1"/>
</dbReference>
<comment type="caution">
    <text evidence="3">The sequence shown here is derived from an EMBL/GenBank/DDBJ whole genome shotgun (WGS) entry which is preliminary data.</text>
</comment>
<dbReference type="CDD" id="cd22152">
    <property type="entry name" value="F-box_AtAFR-like"/>
    <property type="match status" value="1"/>
</dbReference>
<feature type="domain" description="F-box" evidence="1">
    <location>
        <begin position="18"/>
        <end position="57"/>
    </location>
</feature>
<proteinExistence type="predicted"/>
<evidence type="ECO:0000259" key="2">
    <source>
        <dbReference type="Pfam" id="PF25210"/>
    </source>
</evidence>
<dbReference type="InterPro" id="IPR015915">
    <property type="entry name" value="Kelch-typ_b-propeller"/>
</dbReference>
<dbReference type="SUPFAM" id="SSF81383">
    <property type="entry name" value="F-box domain"/>
    <property type="match status" value="1"/>
</dbReference>
<organism evidence="3 4">
    <name type="scientific">Microthlaspi erraticum</name>
    <dbReference type="NCBI Taxonomy" id="1685480"/>
    <lineage>
        <taxon>Eukaryota</taxon>
        <taxon>Viridiplantae</taxon>
        <taxon>Streptophyta</taxon>
        <taxon>Embryophyta</taxon>
        <taxon>Tracheophyta</taxon>
        <taxon>Spermatophyta</taxon>
        <taxon>Magnoliopsida</taxon>
        <taxon>eudicotyledons</taxon>
        <taxon>Gunneridae</taxon>
        <taxon>Pentapetalae</taxon>
        <taxon>rosids</taxon>
        <taxon>malvids</taxon>
        <taxon>Brassicales</taxon>
        <taxon>Brassicaceae</taxon>
        <taxon>Coluteocarpeae</taxon>
        <taxon>Microthlaspi</taxon>
    </lineage>
</organism>
<dbReference type="PANTHER" id="PTHR24414:SF23">
    <property type="entry name" value="F-BOX_KELCH-REPEAT PROTEIN SKIP6"/>
    <property type="match status" value="1"/>
</dbReference>
<dbReference type="PANTHER" id="PTHR24414">
    <property type="entry name" value="F-BOX/KELCH-REPEAT PROTEIN SKIP4"/>
    <property type="match status" value="1"/>
</dbReference>
<dbReference type="InterPro" id="IPR057499">
    <property type="entry name" value="Kelch_FKB95"/>
</dbReference>
<feature type="domain" description="FKB95-like N-terminal Kelch" evidence="2">
    <location>
        <begin position="83"/>
        <end position="353"/>
    </location>
</feature>
<dbReference type="SMART" id="SM00612">
    <property type="entry name" value="Kelch"/>
    <property type="match status" value="2"/>
</dbReference>
<evidence type="ECO:0000259" key="1">
    <source>
        <dbReference type="Pfam" id="PF00646"/>
    </source>
</evidence>
<sequence>MTTKPVLPPTPESTSTPSLPDDLLITCIAPVPRLYYPILSLVSKSFRSLIVSPELYKTRALLGQTESCLYVCLRSSHDTKPRWFTLCRIPDRNKYSSGILLAPISSPDSPHAQSWRNHVAVGSNIYQIGGDVHSSSKVSVLDCKSHTWHEAPSMEVVRNSSSTVSLLEGKIYVAGGCEDHDSANYVEAFDPKTQTWSSVASPRTVKRYNGGSYKSLGLDGKLFLCRDDYWPSVYNLKEGRWNPVKSNTLFRIFIFAAYCVIDNVLFFWDGGRLKWYDYKKDISKSLKCVEGLPDFDHSWGCRKVVDNGGKMVVLWDKWDCCQNNRMIWCAEIALERCNEDEICGKVEWFDFVLRVPGSCHIV</sequence>
<name>A0A6D2I809_9BRAS</name>